<dbReference type="InterPro" id="IPR005828">
    <property type="entry name" value="MFS_sugar_transport-like"/>
</dbReference>
<keyword evidence="3 7" id="KW-0813">Transport</keyword>
<sequence length="553" mass="61965">MATPEPKTEKGTGAEHADEIEKGNSNTNTGAFVHVPLDDKALNEEARMGTEVEHSFTFLTAIKTYKRAAFWSVLISTTVVMEGYDVTLLSSFYGYPRFRERYGEWLDEESGYQISADWQTKFNCLGAFANIIGALMNGLLTARYGHRKVLMASLVFLTGFIFIVFFAPNIETMLAGQFLCNIPWGVFATTGPAYAAEVAPLALRGYLTAYVNLCWCIGQFISAGVLAGLVNNPTQWSYRIPFAIQWIWPVPLFVAAWMAPESPWFLARQNRLDEAKKSLQRLSEPDHGVNYDSTIAMMVQTNQMEKEERAGVSYWDAFRGTNLRRTEIACMAFMSQITNGGALCYSGTFFFQQTGINDDTAYYIGLGGTAIAFCGTIISWTYLHKWGRRTIWLTGFTALVIILWIIGFLAIPEQTMGLAWGQSILCIIWLGAYSMTVGPIVYTLVSEIGSTRLRTQTVVLARSTYYIGNIICGGTIQPRLLAPGAWNAKGKTAFFWSSLATLTLVWGYFRLVEPKDRTYGELEIMFLRNVPARKFADYKIEDSDAKLNDDEKK</sequence>
<evidence type="ECO:0000313" key="11">
    <source>
        <dbReference type="EMBL" id="KAJ2896715.1"/>
    </source>
</evidence>
<dbReference type="FunFam" id="1.20.1250.20:FF:000078">
    <property type="entry name" value="MFS maltose transporter, putative"/>
    <property type="match status" value="1"/>
</dbReference>
<feature type="transmembrane region" description="Helical" evidence="9">
    <location>
        <begin position="493"/>
        <end position="509"/>
    </location>
</feature>
<dbReference type="InterPro" id="IPR020846">
    <property type="entry name" value="MFS_dom"/>
</dbReference>
<keyword evidence="5 9" id="KW-1133">Transmembrane helix</keyword>
<feature type="region of interest" description="Disordered" evidence="8">
    <location>
        <begin position="1"/>
        <end position="31"/>
    </location>
</feature>
<organism evidence="11 12">
    <name type="scientific">Zalerion maritima</name>
    <dbReference type="NCBI Taxonomy" id="339359"/>
    <lineage>
        <taxon>Eukaryota</taxon>
        <taxon>Fungi</taxon>
        <taxon>Dikarya</taxon>
        <taxon>Ascomycota</taxon>
        <taxon>Pezizomycotina</taxon>
        <taxon>Sordariomycetes</taxon>
        <taxon>Lulworthiomycetidae</taxon>
        <taxon>Lulworthiales</taxon>
        <taxon>Lulworthiaceae</taxon>
        <taxon>Zalerion</taxon>
    </lineage>
</organism>
<dbReference type="Pfam" id="PF00083">
    <property type="entry name" value="Sugar_tr"/>
    <property type="match status" value="1"/>
</dbReference>
<comment type="subcellular location">
    <subcellularLocation>
        <location evidence="1">Membrane</location>
        <topology evidence="1">Multi-pass membrane protein</topology>
    </subcellularLocation>
</comment>
<dbReference type="PANTHER" id="PTHR48022">
    <property type="entry name" value="PLASTIDIC GLUCOSE TRANSPORTER 4"/>
    <property type="match status" value="1"/>
</dbReference>
<dbReference type="InterPro" id="IPR036259">
    <property type="entry name" value="MFS_trans_sf"/>
</dbReference>
<dbReference type="GO" id="GO:0016020">
    <property type="term" value="C:membrane"/>
    <property type="evidence" value="ECO:0007669"/>
    <property type="project" value="UniProtKB-SubCell"/>
</dbReference>
<name>A0AAD5RKM0_9PEZI</name>
<feature type="transmembrane region" description="Helical" evidence="9">
    <location>
        <begin position="68"/>
        <end position="95"/>
    </location>
</feature>
<comment type="caution">
    <text evidence="11">The sequence shown here is derived from an EMBL/GenBank/DDBJ whole genome shotgun (WGS) entry which is preliminary data.</text>
</comment>
<evidence type="ECO:0000313" key="12">
    <source>
        <dbReference type="Proteomes" id="UP001201980"/>
    </source>
</evidence>
<keyword evidence="12" id="KW-1185">Reference proteome</keyword>
<dbReference type="GO" id="GO:0005351">
    <property type="term" value="F:carbohydrate:proton symporter activity"/>
    <property type="evidence" value="ECO:0007669"/>
    <property type="project" value="TreeGrafter"/>
</dbReference>
<dbReference type="AlphaFoldDB" id="A0AAD5RKM0"/>
<feature type="transmembrane region" description="Helical" evidence="9">
    <location>
        <begin position="236"/>
        <end position="259"/>
    </location>
</feature>
<dbReference type="InterPro" id="IPR050360">
    <property type="entry name" value="MFS_Sugar_Transporters"/>
</dbReference>
<comment type="similarity">
    <text evidence="2 7">Belongs to the major facilitator superfamily. Sugar transporter (TC 2.A.1.1) family.</text>
</comment>
<dbReference type="Gene3D" id="1.20.1250.20">
    <property type="entry name" value="MFS general substrate transporter like domains"/>
    <property type="match status" value="1"/>
</dbReference>
<evidence type="ECO:0000256" key="3">
    <source>
        <dbReference type="ARBA" id="ARBA00022448"/>
    </source>
</evidence>
<evidence type="ECO:0000256" key="9">
    <source>
        <dbReference type="SAM" id="Phobius"/>
    </source>
</evidence>
<keyword evidence="6 9" id="KW-0472">Membrane</keyword>
<feature type="transmembrane region" description="Helical" evidence="9">
    <location>
        <begin position="174"/>
        <end position="195"/>
    </location>
</feature>
<reference evidence="11" key="1">
    <citation type="submission" date="2022-07" db="EMBL/GenBank/DDBJ databases">
        <title>Draft genome sequence of Zalerion maritima ATCC 34329, a (micro)plastics degrading marine fungus.</title>
        <authorList>
            <person name="Paco A."/>
            <person name="Goncalves M.F.M."/>
            <person name="Rocha-Santos T.A.P."/>
            <person name="Alves A."/>
        </authorList>
    </citation>
    <scope>NUCLEOTIDE SEQUENCE</scope>
    <source>
        <strain evidence="11">ATCC 34329</strain>
    </source>
</reference>
<accession>A0AAD5RKM0</accession>
<feature type="transmembrane region" description="Helical" evidence="9">
    <location>
        <begin position="149"/>
        <end position="168"/>
    </location>
</feature>
<dbReference type="PANTHER" id="PTHR48022:SF2">
    <property type="entry name" value="PLASTIDIC GLUCOSE TRANSPORTER 4"/>
    <property type="match status" value="1"/>
</dbReference>
<evidence type="ECO:0000256" key="1">
    <source>
        <dbReference type="ARBA" id="ARBA00004141"/>
    </source>
</evidence>
<evidence type="ECO:0000256" key="2">
    <source>
        <dbReference type="ARBA" id="ARBA00010992"/>
    </source>
</evidence>
<dbReference type="PROSITE" id="PS50850">
    <property type="entry name" value="MFS"/>
    <property type="match status" value="1"/>
</dbReference>
<dbReference type="NCBIfam" id="TIGR00879">
    <property type="entry name" value="SP"/>
    <property type="match status" value="1"/>
</dbReference>
<evidence type="ECO:0000259" key="10">
    <source>
        <dbReference type="PROSITE" id="PS50850"/>
    </source>
</evidence>
<proteinExistence type="inferred from homology"/>
<dbReference type="InterPro" id="IPR003663">
    <property type="entry name" value="Sugar/inositol_transpt"/>
</dbReference>
<evidence type="ECO:0000256" key="7">
    <source>
        <dbReference type="RuleBase" id="RU003346"/>
    </source>
</evidence>
<feature type="transmembrane region" description="Helical" evidence="9">
    <location>
        <begin position="362"/>
        <end position="383"/>
    </location>
</feature>
<feature type="transmembrane region" description="Helical" evidence="9">
    <location>
        <begin position="125"/>
        <end position="142"/>
    </location>
</feature>
<dbReference type="SUPFAM" id="SSF103473">
    <property type="entry name" value="MFS general substrate transporter"/>
    <property type="match status" value="1"/>
</dbReference>
<evidence type="ECO:0000256" key="8">
    <source>
        <dbReference type="SAM" id="MobiDB-lite"/>
    </source>
</evidence>
<feature type="transmembrane region" description="Helical" evidence="9">
    <location>
        <begin position="390"/>
        <end position="411"/>
    </location>
</feature>
<feature type="transmembrane region" description="Helical" evidence="9">
    <location>
        <begin position="417"/>
        <end position="442"/>
    </location>
</feature>
<dbReference type="Proteomes" id="UP001201980">
    <property type="component" value="Unassembled WGS sequence"/>
</dbReference>
<evidence type="ECO:0000256" key="6">
    <source>
        <dbReference type="ARBA" id="ARBA00023136"/>
    </source>
</evidence>
<feature type="compositionally biased region" description="Basic and acidic residues" evidence="8">
    <location>
        <begin position="1"/>
        <end position="22"/>
    </location>
</feature>
<gene>
    <name evidence="11" type="ORF">MKZ38_005285</name>
</gene>
<dbReference type="EMBL" id="JAKWBI020000316">
    <property type="protein sequence ID" value="KAJ2896715.1"/>
    <property type="molecule type" value="Genomic_DNA"/>
</dbReference>
<feature type="transmembrane region" description="Helical" evidence="9">
    <location>
        <begin position="207"/>
        <end position="230"/>
    </location>
</feature>
<feature type="domain" description="Major facilitator superfamily (MFS) profile" evidence="10">
    <location>
        <begin position="71"/>
        <end position="515"/>
    </location>
</feature>
<feature type="transmembrane region" description="Helical" evidence="9">
    <location>
        <begin position="463"/>
        <end position="481"/>
    </location>
</feature>
<evidence type="ECO:0000256" key="4">
    <source>
        <dbReference type="ARBA" id="ARBA00022692"/>
    </source>
</evidence>
<feature type="transmembrane region" description="Helical" evidence="9">
    <location>
        <begin position="328"/>
        <end position="350"/>
    </location>
</feature>
<evidence type="ECO:0000256" key="5">
    <source>
        <dbReference type="ARBA" id="ARBA00022989"/>
    </source>
</evidence>
<keyword evidence="4 9" id="KW-0812">Transmembrane</keyword>
<protein>
    <recommendedName>
        <fullName evidence="10">Major facilitator superfamily (MFS) profile domain-containing protein</fullName>
    </recommendedName>
</protein>